<dbReference type="PANTHER" id="PTHR33491">
    <property type="entry name" value="OSJNBA0016N04.9 PROTEIN"/>
    <property type="match status" value="1"/>
</dbReference>
<dbReference type="Gene3D" id="2.10.25.10">
    <property type="entry name" value="Laminin"/>
    <property type="match status" value="1"/>
</dbReference>
<feature type="domain" description="Wall-associated receptor kinase galacturonan-binding" evidence="3">
    <location>
        <begin position="33"/>
        <end position="85"/>
    </location>
</feature>
<dbReference type="GO" id="GO:0030247">
    <property type="term" value="F:polysaccharide binding"/>
    <property type="evidence" value="ECO:0007669"/>
    <property type="project" value="InterPro"/>
</dbReference>
<evidence type="ECO:0000256" key="1">
    <source>
        <dbReference type="ARBA" id="ARBA00004167"/>
    </source>
</evidence>
<reference evidence="5" key="1">
    <citation type="journal article" date="2018" name="Gigascience">
        <title>Genome assembly of the Pink Ipe (Handroanthus impetiginosus, Bignoniaceae), a highly valued, ecologically keystone Neotropical timber forest tree.</title>
        <authorList>
            <person name="Silva-Junior O.B."/>
            <person name="Grattapaglia D."/>
            <person name="Novaes E."/>
            <person name="Collevatti R.G."/>
        </authorList>
    </citation>
    <scope>NUCLEOTIDE SEQUENCE [LARGE SCALE GENOMIC DNA]</scope>
    <source>
        <strain evidence="5">cv. UFG-1</strain>
    </source>
</reference>
<dbReference type="OrthoDB" id="4062651at2759"/>
<dbReference type="Proteomes" id="UP000231279">
    <property type="component" value="Unassembled WGS sequence"/>
</dbReference>
<organism evidence="4 5">
    <name type="scientific">Handroanthus impetiginosus</name>
    <dbReference type="NCBI Taxonomy" id="429701"/>
    <lineage>
        <taxon>Eukaryota</taxon>
        <taxon>Viridiplantae</taxon>
        <taxon>Streptophyta</taxon>
        <taxon>Embryophyta</taxon>
        <taxon>Tracheophyta</taxon>
        <taxon>Spermatophyta</taxon>
        <taxon>Magnoliopsida</taxon>
        <taxon>eudicotyledons</taxon>
        <taxon>Gunneridae</taxon>
        <taxon>Pentapetalae</taxon>
        <taxon>asterids</taxon>
        <taxon>lamiids</taxon>
        <taxon>Lamiales</taxon>
        <taxon>Bignoniaceae</taxon>
        <taxon>Crescentiina</taxon>
        <taxon>Tabebuia alliance</taxon>
        <taxon>Handroanthus</taxon>
    </lineage>
</organism>
<dbReference type="GO" id="GO:0016020">
    <property type="term" value="C:membrane"/>
    <property type="evidence" value="ECO:0007669"/>
    <property type="project" value="UniProtKB-SubCell"/>
</dbReference>
<dbReference type="InterPro" id="IPR025287">
    <property type="entry name" value="WAK_GUB"/>
</dbReference>
<proteinExistence type="predicted"/>
<dbReference type="AlphaFoldDB" id="A0A2G9I902"/>
<dbReference type="STRING" id="429701.A0A2G9I902"/>
<name>A0A2G9I902_9LAMI</name>
<sequence>MFLFILRTTADYYSTPYSNTSLSHAAQITKPNCPSKCSNVTAPYPFSIGVNATCSIDPLFDINCSDSFNPPEAFILNKTLEVFAILDTKICIRNQLAWSCFNEQENWTENHDFSMDLSQTLFSFLNENKLTVMRRDDLASRREGDTSLIGLSNGSCSGIGCCHASIPKGLQFISAALATMNHHVEVHDFNPCGYLFLAEKNGYSFNNCRNCSAFDWAIGNGTCDEIRSSSEIMCQGQSASVDSERTLGGYRCNSSQGYRGNPYLRPGCQVHAIRRVARCNNLRDSFNCSCPPNYFGDGTKNGTGCIFLPHSEKKEKKCHLSR</sequence>
<comment type="subcellular location">
    <subcellularLocation>
        <location evidence="1">Membrane</location>
        <topology evidence="1">Single-pass membrane protein</topology>
    </subcellularLocation>
</comment>
<accession>A0A2G9I902</accession>
<protein>
    <recommendedName>
        <fullName evidence="3">Wall-associated receptor kinase galacturonan-binding domain-containing protein</fullName>
    </recommendedName>
</protein>
<evidence type="ECO:0000259" key="3">
    <source>
        <dbReference type="Pfam" id="PF13947"/>
    </source>
</evidence>
<evidence type="ECO:0000313" key="4">
    <source>
        <dbReference type="EMBL" id="PIN26231.1"/>
    </source>
</evidence>
<comment type="caution">
    <text evidence="4">The sequence shown here is derived from an EMBL/GenBank/DDBJ whole genome shotgun (WGS) entry which is preliminary data.</text>
</comment>
<dbReference type="Pfam" id="PF13947">
    <property type="entry name" value="GUB_WAK_bind"/>
    <property type="match status" value="1"/>
</dbReference>
<dbReference type="EMBL" id="NKXS01000128">
    <property type="protein sequence ID" value="PIN26231.1"/>
    <property type="molecule type" value="Genomic_DNA"/>
</dbReference>
<keyword evidence="5" id="KW-1185">Reference proteome</keyword>
<gene>
    <name evidence="4" type="ORF">CDL12_01013</name>
</gene>
<evidence type="ECO:0000256" key="2">
    <source>
        <dbReference type="ARBA" id="ARBA00022729"/>
    </source>
</evidence>
<keyword evidence="2" id="KW-0732">Signal</keyword>
<evidence type="ECO:0000313" key="5">
    <source>
        <dbReference type="Proteomes" id="UP000231279"/>
    </source>
</evidence>